<evidence type="ECO:0000313" key="1">
    <source>
        <dbReference type="EMBL" id="CAH6723725.1"/>
    </source>
</evidence>
<name>A0ACA9YFP6_9ASCO</name>
<sequence length="909" mass="103285">MEKDSNPITNVTSITSNTNRLEADAHQVDLNAVTSNVISIGAVGEALTSSQKFIILRRLNYENLNSFDDLPVGATFMIEKVQTMDEEEAISVLKDALEEFQDDPNFPMETYDLIEKLIAGESQGIKGQLNTSFKDKEEYVHDVHEKDDSSSLEHSDVNLNEVFDRNFQLRLEAALIAYWSPYPEVRAVTDCFDDPNVECETLRVYILGLIWVGIGSFVNQFFSERQPSITLGSSVVQLFLYPCGTFLAAVLPKWKFTVWGTTFDLNPGPWTSKEQMLTTLFYSVSGGSPYVSSNIHVQKMPMYYNNQWADWGYQILLMLSNNFLGFGLAGVMRKFAVYPARAVWPTLLPTLALNASLTKPEKKENINGWKISRFAFLWTVSGASFLYFWFPNYLMQFLSTFNWMTWIAPNNRPLAEVTGSLGGLGLNPFPSFDWNVLNNASLAYPFYTQVSMYIGSFLGFLSIIGIYYNNHLWTGYMPINSNNLFTNEGVTYDVKAVVNEKSLFDEKKYQLIGPPYYTAANLVVYGAFFAIYPFAFIYEVIANYKPMYFALKQLYKSFRNIRRSNFEGFNDPHSRMMSQYKEVPDWWFGIVLVISLVLAIICVKVYPAETPVWGIFFALAINFVFLIPLTSIYATTGFSFGLNVLVELIVGYAIPGNGLALNFIKAFGYNITGQAENYITDQKMAHYAKIPPRALFRNQILSVFVSSFIFLAVINFQINSIEDYCSPTQPQKFVCPGVRTFYSASITWGVIGPKKVFGGLYPILQYCFLIGALLPIPCILFKKYGPKSVAKYFQPTLIMGGFLNFAPNNLSYLTGGLYLGWAFMYYVRRRYLTWWEKYNYVLSGSLSAGVAFSSIIIFFAVQYHDKSISWWGNDVMYEGMDYYARTVGRLNATESAPDGYFGIRKGHYP</sequence>
<keyword evidence="2" id="KW-1185">Reference proteome</keyword>
<proteinExistence type="predicted"/>
<accession>A0ACA9YFP6</accession>
<comment type="caution">
    <text evidence="1">The sequence shown here is derived from an EMBL/GenBank/DDBJ whole genome shotgun (WGS) entry which is preliminary data.</text>
</comment>
<organism evidence="1 2">
    <name type="scientific">[Candida] jaroonii</name>
    <dbReference type="NCBI Taxonomy" id="467808"/>
    <lineage>
        <taxon>Eukaryota</taxon>
        <taxon>Fungi</taxon>
        <taxon>Dikarya</taxon>
        <taxon>Ascomycota</taxon>
        <taxon>Saccharomycotina</taxon>
        <taxon>Pichiomycetes</taxon>
        <taxon>Debaryomycetaceae</taxon>
        <taxon>Yamadazyma</taxon>
    </lineage>
</organism>
<dbReference type="Proteomes" id="UP001152531">
    <property type="component" value="Unassembled WGS sequence"/>
</dbReference>
<reference evidence="1" key="1">
    <citation type="submission" date="2022-06" db="EMBL/GenBank/DDBJ databases">
        <authorList>
            <person name="Legras J.-L."/>
            <person name="Devillers H."/>
            <person name="Grondin C."/>
        </authorList>
    </citation>
    <scope>NUCLEOTIDE SEQUENCE</scope>
    <source>
        <strain evidence="1">CLIB 1444</strain>
    </source>
</reference>
<dbReference type="EMBL" id="CALSDN010000019">
    <property type="protein sequence ID" value="CAH6723725.1"/>
    <property type="molecule type" value="Genomic_DNA"/>
</dbReference>
<gene>
    <name evidence="1" type="ORF">CLIB1444_19S00518</name>
</gene>
<protein>
    <submittedName>
        <fullName evidence="1">Oligopeptide transporter 2</fullName>
    </submittedName>
</protein>
<evidence type="ECO:0000313" key="2">
    <source>
        <dbReference type="Proteomes" id="UP001152531"/>
    </source>
</evidence>